<dbReference type="Gene3D" id="3.40.630.30">
    <property type="match status" value="1"/>
</dbReference>
<comment type="caution">
    <text evidence="2">The sequence shown here is derived from an EMBL/GenBank/DDBJ whole genome shotgun (WGS) entry which is preliminary data.</text>
</comment>
<dbReference type="RefSeq" id="WP_379261851.1">
    <property type="nucleotide sequence ID" value="NZ_JBHUMJ010000002.1"/>
</dbReference>
<dbReference type="GO" id="GO:0016746">
    <property type="term" value="F:acyltransferase activity"/>
    <property type="evidence" value="ECO:0007669"/>
    <property type="project" value="UniProtKB-KW"/>
</dbReference>
<keyword evidence="3" id="KW-1185">Reference proteome</keyword>
<dbReference type="Proteomes" id="UP001597540">
    <property type="component" value="Unassembled WGS sequence"/>
</dbReference>
<dbReference type="EC" id="2.3.-.-" evidence="2"/>
<reference evidence="3" key="1">
    <citation type="journal article" date="2019" name="Int. J. Syst. Evol. Microbiol.">
        <title>The Global Catalogue of Microorganisms (GCM) 10K type strain sequencing project: providing services to taxonomists for standard genome sequencing and annotation.</title>
        <authorList>
            <consortium name="The Broad Institute Genomics Platform"/>
            <consortium name="The Broad Institute Genome Sequencing Center for Infectious Disease"/>
            <person name="Wu L."/>
            <person name="Ma J."/>
        </authorList>
    </citation>
    <scope>NUCLEOTIDE SEQUENCE [LARGE SCALE GENOMIC DNA]</scope>
    <source>
        <strain evidence="3">KCTC 33849</strain>
    </source>
</reference>
<proteinExistence type="predicted"/>
<dbReference type="SUPFAM" id="SSF55729">
    <property type="entry name" value="Acyl-CoA N-acyltransferases (Nat)"/>
    <property type="match status" value="1"/>
</dbReference>
<organism evidence="2 3">
    <name type="scientific">Paenibacillus shunpengii</name>
    <dbReference type="NCBI Taxonomy" id="2054424"/>
    <lineage>
        <taxon>Bacteria</taxon>
        <taxon>Bacillati</taxon>
        <taxon>Bacillota</taxon>
        <taxon>Bacilli</taxon>
        <taxon>Bacillales</taxon>
        <taxon>Paenibacillaceae</taxon>
        <taxon>Paenibacillus</taxon>
    </lineage>
</organism>
<keyword evidence="2" id="KW-0012">Acyltransferase</keyword>
<dbReference type="InterPro" id="IPR000182">
    <property type="entry name" value="GNAT_dom"/>
</dbReference>
<dbReference type="Pfam" id="PF00583">
    <property type="entry name" value="Acetyltransf_1"/>
    <property type="match status" value="1"/>
</dbReference>
<protein>
    <submittedName>
        <fullName evidence="2">GNAT family N-acetyltransferase</fullName>
        <ecNumber evidence="2">2.3.-.-</ecNumber>
    </submittedName>
</protein>
<accession>A0ABW5SM38</accession>
<sequence>MINIRNEQPKDYRRVEEITRKAFWNLYFPGATEHYLVHSMRSHEDYMPELSFVIEENNEIIGSIHFTQAKVITPGGEEIPVLSFGPVSITPERHRQGLGRILITHAIGSAKKQGHRAIVLGGFPYHYKPYGFVGTKKYNISMPDGKFYTGVMALPLYDGALDDVTGTIKFSDGLYPDENGLEAFEATFPPMEKLSLPHQKAFEQAASELDEQEYK</sequence>
<evidence type="ECO:0000259" key="1">
    <source>
        <dbReference type="PROSITE" id="PS51186"/>
    </source>
</evidence>
<gene>
    <name evidence="2" type="ORF">ACFSVM_10110</name>
</gene>
<feature type="domain" description="N-acetyltransferase" evidence="1">
    <location>
        <begin position="2"/>
        <end position="157"/>
    </location>
</feature>
<dbReference type="EMBL" id="JBHUMJ010000002">
    <property type="protein sequence ID" value="MFD2700821.1"/>
    <property type="molecule type" value="Genomic_DNA"/>
</dbReference>
<keyword evidence="2" id="KW-0808">Transferase</keyword>
<evidence type="ECO:0000313" key="3">
    <source>
        <dbReference type="Proteomes" id="UP001597540"/>
    </source>
</evidence>
<dbReference type="CDD" id="cd04301">
    <property type="entry name" value="NAT_SF"/>
    <property type="match status" value="1"/>
</dbReference>
<evidence type="ECO:0000313" key="2">
    <source>
        <dbReference type="EMBL" id="MFD2700821.1"/>
    </source>
</evidence>
<dbReference type="InterPro" id="IPR016181">
    <property type="entry name" value="Acyl_CoA_acyltransferase"/>
</dbReference>
<name>A0ABW5SM38_9BACL</name>
<dbReference type="PROSITE" id="PS51186">
    <property type="entry name" value="GNAT"/>
    <property type="match status" value="1"/>
</dbReference>